<evidence type="ECO:0000313" key="1">
    <source>
        <dbReference type="EMBL" id="GAA4481237.1"/>
    </source>
</evidence>
<comment type="caution">
    <text evidence="1">The sequence shown here is derived from an EMBL/GenBank/DDBJ whole genome shotgun (WGS) entry which is preliminary data.</text>
</comment>
<keyword evidence="2" id="KW-1185">Reference proteome</keyword>
<dbReference type="EMBL" id="BAABGP010000007">
    <property type="protein sequence ID" value="GAA4481237.1"/>
    <property type="molecule type" value="Genomic_DNA"/>
</dbReference>
<proteinExistence type="predicted"/>
<gene>
    <name evidence="1" type="ORF">GCM10023171_09340</name>
</gene>
<protein>
    <submittedName>
        <fullName evidence="1">Uncharacterized protein</fullName>
    </submittedName>
</protein>
<reference evidence="2" key="1">
    <citation type="journal article" date="2019" name="Int. J. Syst. Evol. Microbiol.">
        <title>The Global Catalogue of Microorganisms (GCM) 10K type strain sequencing project: providing services to taxonomists for standard genome sequencing and annotation.</title>
        <authorList>
            <consortium name="The Broad Institute Genomics Platform"/>
            <consortium name="The Broad Institute Genome Sequencing Center for Infectious Disease"/>
            <person name="Wu L."/>
            <person name="Ma J."/>
        </authorList>
    </citation>
    <scope>NUCLEOTIDE SEQUENCE [LARGE SCALE GENOMIC DNA]</scope>
    <source>
        <strain evidence="2">JCM 17839</strain>
    </source>
</reference>
<name>A0ABP8P5W9_9MICO</name>
<dbReference type="Proteomes" id="UP001500731">
    <property type="component" value="Unassembled WGS sequence"/>
</dbReference>
<sequence length="268" mass="29287">MIGAFRLGQIDKCTYARQEIHMHHYVDDSLTIRFFEGQEASAVEREPFTYTLVDDPAPDLAHAVRAFRDARITVVAEADDASFIGLVVSTPHFEEANDTGELLMSGNTLVIREMHLQTASDLDEVGPRLLAAVVEGAHETGYHQVIAEISDSLAGLFAAAGWTVPDGNVGRAWLEQPGIVIVEEGSPYPMVGLGKSPQSGKRIAYRVLNDELIAGVFEIDDDQEENAINTLINAAESHEKVPAWFAEELDGWAPPRLVGTLHGRESAR</sequence>
<accession>A0ABP8P5W9</accession>
<organism evidence="1 2">
    <name type="scientific">Microbacterium panaciterrae</name>
    <dbReference type="NCBI Taxonomy" id="985759"/>
    <lineage>
        <taxon>Bacteria</taxon>
        <taxon>Bacillati</taxon>
        <taxon>Actinomycetota</taxon>
        <taxon>Actinomycetes</taxon>
        <taxon>Micrococcales</taxon>
        <taxon>Microbacteriaceae</taxon>
        <taxon>Microbacterium</taxon>
    </lineage>
</organism>
<evidence type="ECO:0000313" key="2">
    <source>
        <dbReference type="Proteomes" id="UP001500731"/>
    </source>
</evidence>